<protein>
    <submittedName>
        <fullName evidence="4">AMP-dependent synthetase</fullName>
    </submittedName>
</protein>
<dbReference type="EMBL" id="NXNI01000001">
    <property type="protein sequence ID" value="PCR89084.1"/>
    <property type="molecule type" value="Genomic_DNA"/>
</dbReference>
<dbReference type="Gene3D" id="3.40.50.12780">
    <property type="entry name" value="N-terminal domain of ligase-like"/>
    <property type="match status" value="1"/>
</dbReference>
<evidence type="ECO:0000256" key="2">
    <source>
        <dbReference type="SAM" id="MobiDB-lite"/>
    </source>
</evidence>
<dbReference type="InterPro" id="IPR000873">
    <property type="entry name" value="AMP-dep_synth/lig_dom"/>
</dbReference>
<dbReference type="PANTHER" id="PTHR43201">
    <property type="entry name" value="ACYL-COA SYNTHETASE"/>
    <property type="match status" value="1"/>
</dbReference>
<feature type="region of interest" description="Disordered" evidence="2">
    <location>
        <begin position="373"/>
        <end position="420"/>
    </location>
</feature>
<dbReference type="Pfam" id="PF00501">
    <property type="entry name" value="AMP-binding"/>
    <property type="match status" value="1"/>
</dbReference>
<dbReference type="SUPFAM" id="SSF56801">
    <property type="entry name" value="Acetyl-CoA synthetase-like"/>
    <property type="match status" value="1"/>
</dbReference>
<comment type="caution">
    <text evidence="4">The sequence shown here is derived from an EMBL/GenBank/DDBJ whole genome shotgun (WGS) entry which is preliminary data.</text>
</comment>
<dbReference type="InterPro" id="IPR042099">
    <property type="entry name" value="ANL_N_sf"/>
</dbReference>
<dbReference type="GO" id="GO:0006631">
    <property type="term" value="P:fatty acid metabolic process"/>
    <property type="evidence" value="ECO:0007669"/>
    <property type="project" value="TreeGrafter"/>
</dbReference>
<dbReference type="GO" id="GO:0031956">
    <property type="term" value="F:medium-chain fatty acid-CoA ligase activity"/>
    <property type="evidence" value="ECO:0007669"/>
    <property type="project" value="TreeGrafter"/>
</dbReference>
<feature type="domain" description="AMP-dependent synthetase/ligase" evidence="3">
    <location>
        <begin position="11"/>
        <end position="367"/>
    </location>
</feature>
<organism evidence="4 5">
    <name type="scientific">Natrinema ejinorense</name>
    <dbReference type="NCBI Taxonomy" id="373386"/>
    <lineage>
        <taxon>Archaea</taxon>
        <taxon>Methanobacteriati</taxon>
        <taxon>Methanobacteriota</taxon>
        <taxon>Stenosarchaea group</taxon>
        <taxon>Halobacteria</taxon>
        <taxon>Halobacteriales</taxon>
        <taxon>Natrialbaceae</taxon>
        <taxon>Natrinema</taxon>
    </lineage>
</organism>
<sequence>MEATAVTLSLARRAEHFPDRTAVVDISEQRLYAPAETVHQDRISYEELSTIATRTAGRLSARDIGPGDTVCLVTRNRVAALAVFFACRRLGVTFAPISHLLTPASVERPFDALEPNLVVSEQAQRDLVRSIPFDRSVTLEELSESDRDAVDFDEQRPSESPLLAIHGERGRPVADYSATAIERNCITGVVAWGLAANDVVSLPTPLSAVDGLVRVALSVLYVGGTLLLDRAFDPGDAVTAIIEEEATLLPGREPSLRDIAAESGFDAAAESLERAICDAPVSDDVRTAYRDRGVPVAQVYGRLECPTALSQGFETEADSTVSDTDDTAVGRPVPDCRVRLIDEEGAVLEGDGVGRLQLSGPVVADGYRTATATEAEHGDEPAALESAEDDERGDPGRFVGGWFDTGERFRRESNGNYSLQ</sequence>
<evidence type="ECO:0000259" key="3">
    <source>
        <dbReference type="Pfam" id="PF00501"/>
    </source>
</evidence>
<dbReference type="OrthoDB" id="201576at2157"/>
<dbReference type="Proteomes" id="UP000219689">
    <property type="component" value="Unassembled WGS sequence"/>
</dbReference>
<dbReference type="RefSeq" id="WP_097378035.1">
    <property type="nucleotide sequence ID" value="NZ_NXNI01000001.1"/>
</dbReference>
<dbReference type="PANTHER" id="PTHR43201:SF8">
    <property type="entry name" value="ACYL-COA SYNTHETASE FAMILY MEMBER 3"/>
    <property type="match status" value="1"/>
</dbReference>
<dbReference type="AlphaFoldDB" id="A0A2A5QQI9"/>
<evidence type="ECO:0000313" key="5">
    <source>
        <dbReference type="Proteomes" id="UP000219689"/>
    </source>
</evidence>
<name>A0A2A5QQI9_9EURY</name>
<reference evidence="4 5" key="1">
    <citation type="submission" date="2017-09" db="EMBL/GenBank/DDBJ databases">
        <title>Genome sequences of Natrinema ejinorence JCM 13890T.</title>
        <authorList>
            <person name="Roh S.W."/>
            <person name="Kim Y.B."/>
            <person name="Kim J.Y."/>
        </authorList>
    </citation>
    <scope>NUCLEOTIDE SEQUENCE [LARGE SCALE GENOMIC DNA]</scope>
    <source>
        <strain evidence="4 5">JCM 13890</strain>
    </source>
</reference>
<evidence type="ECO:0000256" key="1">
    <source>
        <dbReference type="ARBA" id="ARBA00006432"/>
    </source>
</evidence>
<accession>A0A2A5QQI9</accession>
<gene>
    <name evidence="4" type="ORF">CP557_00165</name>
</gene>
<proteinExistence type="inferred from homology"/>
<keyword evidence="5" id="KW-1185">Reference proteome</keyword>
<evidence type="ECO:0000313" key="4">
    <source>
        <dbReference type="EMBL" id="PCR89084.1"/>
    </source>
</evidence>
<comment type="similarity">
    <text evidence="1">Belongs to the ATP-dependent AMP-binding enzyme family.</text>
</comment>